<dbReference type="PROSITE" id="PS01124">
    <property type="entry name" value="HTH_ARAC_FAMILY_2"/>
    <property type="match status" value="1"/>
</dbReference>
<proteinExistence type="predicted"/>
<comment type="caution">
    <text evidence="5">The sequence shown here is derived from an EMBL/GenBank/DDBJ whole genome shotgun (WGS) entry which is preliminary data.</text>
</comment>
<dbReference type="Pfam" id="PF12833">
    <property type="entry name" value="HTH_18"/>
    <property type="match status" value="1"/>
</dbReference>
<keyword evidence="2" id="KW-0238">DNA-binding</keyword>
<keyword evidence="1" id="KW-0805">Transcription regulation</keyword>
<evidence type="ECO:0000313" key="6">
    <source>
        <dbReference type="Proteomes" id="UP000319525"/>
    </source>
</evidence>
<dbReference type="GO" id="GO:0003700">
    <property type="term" value="F:DNA-binding transcription factor activity"/>
    <property type="evidence" value="ECO:0007669"/>
    <property type="project" value="InterPro"/>
</dbReference>
<organism evidence="5 6">
    <name type="scientific">Microbacterium testaceum</name>
    <name type="common">Aureobacterium testaceum</name>
    <name type="synonym">Brevibacterium testaceum</name>
    <dbReference type="NCBI Taxonomy" id="2033"/>
    <lineage>
        <taxon>Bacteria</taxon>
        <taxon>Bacillati</taxon>
        <taxon>Actinomycetota</taxon>
        <taxon>Actinomycetes</taxon>
        <taxon>Micrococcales</taxon>
        <taxon>Microbacteriaceae</taxon>
        <taxon>Microbacterium</taxon>
    </lineage>
</organism>
<feature type="domain" description="HTH araC/xylS-type" evidence="4">
    <location>
        <begin position="195"/>
        <end position="292"/>
    </location>
</feature>
<dbReference type="AlphaFoldDB" id="A0A4Y3QGN1"/>
<dbReference type="PANTHER" id="PTHR46796:SF6">
    <property type="entry name" value="ARAC SUBFAMILY"/>
    <property type="match status" value="1"/>
</dbReference>
<protein>
    <submittedName>
        <fullName evidence="5">Transcriptional regulator</fullName>
    </submittedName>
</protein>
<dbReference type="Pfam" id="PF14525">
    <property type="entry name" value="AraC_binding_2"/>
    <property type="match status" value="1"/>
</dbReference>
<accession>A0A4Y3QGN1</accession>
<sequence length="294" mass="31592">MAVSSVAEWTRACSGAFVPLRVSATAAAFHASLAQVRLGPAVTVTRVMSEASTVYRDQDLIRRQPRDDVLLSLHRRGRGWIRQHGRTAELGSGSAVMYDAASPYALSFPASMSEVVLQLPRRTLTSAGHTFAGLTAVDIPDSAQLRALTLLASSIQRPAAEEAEAIGDALIGLLRAVVQGRDAGAPATDPHLLVEGIRLWIDEQCVDPDLTPERIAAHFHLSLRTLQKLFAADGESPAAFIRSCRLRRSRSLLGGGMSVAEAARRTGFLDVDGFTRAFKREFAQTPSSVRSAGH</sequence>
<evidence type="ECO:0000259" key="4">
    <source>
        <dbReference type="PROSITE" id="PS01124"/>
    </source>
</evidence>
<dbReference type="SUPFAM" id="SSF46689">
    <property type="entry name" value="Homeodomain-like"/>
    <property type="match status" value="1"/>
</dbReference>
<gene>
    <name evidence="5" type="ORF">MTE01_02670</name>
</gene>
<dbReference type="InterPro" id="IPR050204">
    <property type="entry name" value="AraC_XylS_family_regulators"/>
</dbReference>
<dbReference type="EMBL" id="BJML01000001">
    <property type="protein sequence ID" value="GEB44322.1"/>
    <property type="molecule type" value="Genomic_DNA"/>
</dbReference>
<dbReference type="Proteomes" id="UP000319525">
    <property type="component" value="Unassembled WGS sequence"/>
</dbReference>
<dbReference type="InterPro" id="IPR018062">
    <property type="entry name" value="HTH_AraC-typ_CS"/>
</dbReference>
<evidence type="ECO:0000313" key="5">
    <source>
        <dbReference type="EMBL" id="GEB44322.1"/>
    </source>
</evidence>
<dbReference type="InterPro" id="IPR018060">
    <property type="entry name" value="HTH_AraC"/>
</dbReference>
<dbReference type="PROSITE" id="PS00041">
    <property type="entry name" value="HTH_ARAC_FAMILY_1"/>
    <property type="match status" value="1"/>
</dbReference>
<keyword evidence="3" id="KW-0804">Transcription</keyword>
<dbReference type="PANTHER" id="PTHR46796">
    <property type="entry name" value="HTH-TYPE TRANSCRIPTIONAL ACTIVATOR RHAS-RELATED"/>
    <property type="match status" value="1"/>
</dbReference>
<dbReference type="Gene3D" id="1.10.10.60">
    <property type="entry name" value="Homeodomain-like"/>
    <property type="match status" value="1"/>
</dbReference>
<dbReference type="InterPro" id="IPR035418">
    <property type="entry name" value="AraC-bd_2"/>
</dbReference>
<dbReference type="InterPro" id="IPR009057">
    <property type="entry name" value="Homeodomain-like_sf"/>
</dbReference>
<dbReference type="GO" id="GO:0043565">
    <property type="term" value="F:sequence-specific DNA binding"/>
    <property type="evidence" value="ECO:0007669"/>
    <property type="project" value="InterPro"/>
</dbReference>
<reference evidence="5 6" key="1">
    <citation type="submission" date="2019-06" db="EMBL/GenBank/DDBJ databases">
        <title>Whole genome shotgun sequence of Microbacterium testaceum NBRC 12675.</title>
        <authorList>
            <person name="Hosoyama A."/>
            <person name="Uohara A."/>
            <person name="Ohji S."/>
            <person name="Ichikawa N."/>
        </authorList>
    </citation>
    <scope>NUCLEOTIDE SEQUENCE [LARGE SCALE GENOMIC DNA]</scope>
    <source>
        <strain evidence="5 6">NBRC 12675</strain>
    </source>
</reference>
<name>A0A4Y3QGN1_MICTE</name>
<evidence type="ECO:0000256" key="1">
    <source>
        <dbReference type="ARBA" id="ARBA00023015"/>
    </source>
</evidence>
<dbReference type="SMART" id="SM00342">
    <property type="entry name" value="HTH_ARAC"/>
    <property type="match status" value="1"/>
</dbReference>
<evidence type="ECO:0000256" key="3">
    <source>
        <dbReference type="ARBA" id="ARBA00023163"/>
    </source>
</evidence>
<evidence type="ECO:0000256" key="2">
    <source>
        <dbReference type="ARBA" id="ARBA00023125"/>
    </source>
</evidence>